<dbReference type="PROSITE" id="PS51740">
    <property type="entry name" value="SPOVT_ABRB"/>
    <property type="match status" value="2"/>
</dbReference>
<dbReference type="EMBL" id="JAUNQW010000028">
    <property type="protein sequence ID" value="MDO5457834.1"/>
    <property type="molecule type" value="Genomic_DNA"/>
</dbReference>
<dbReference type="SUPFAM" id="SSF89447">
    <property type="entry name" value="AbrB/MazE/MraZ-like"/>
    <property type="match status" value="1"/>
</dbReference>
<dbReference type="PANTHER" id="PTHR34701">
    <property type="entry name" value="TRANSCRIPTIONAL REGULATOR MRAZ"/>
    <property type="match status" value="1"/>
</dbReference>
<evidence type="ECO:0000313" key="9">
    <source>
        <dbReference type="EMBL" id="MDO5457834.1"/>
    </source>
</evidence>
<organism evidence="9 10">
    <name type="scientific">Atopococcus tabaci</name>
    <dbReference type="NCBI Taxonomy" id="269774"/>
    <lineage>
        <taxon>Bacteria</taxon>
        <taxon>Bacillati</taxon>
        <taxon>Bacillota</taxon>
        <taxon>Bacilli</taxon>
        <taxon>Lactobacillales</taxon>
        <taxon>Carnobacteriaceae</taxon>
        <taxon>Atopococcus</taxon>
    </lineage>
</organism>
<keyword evidence="10" id="KW-1185">Reference proteome</keyword>
<dbReference type="NCBIfam" id="TIGR00242">
    <property type="entry name" value="division/cell wall cluster transcriptional repressor MraZ"/>
    <property type="match status" value="1"/>
</dbReference>
<dbReference type="GO" id="GO:0003700">
    <property type="term" value="F:DNA-binding transcription factor activity"/>
    <property type="evidence" value="ECO:0007669"/>
    <property type="project" value="UniProtKB-UniRule"/>
</dbReference>
<dbReference type="HAMAP" id="MF_01008">
    <property type="entry name" value="MraZ"/>
    <property type="match status" value="1"/>
</dbReference>
<proteinExistence type="inferred from homology"/>
<keyword evidence="5 7" id="KW-0238">DNA-binding</keyword>
<dbReference type="GO" id="GO:0000976">
    <property type="term" value="F:transcription cis-regulatory region binding"/>
    <property type="evidence" value="ECO:0007669"/>
    <property type="project" value="TreeGrafter"/>
</dbReference>
<evidence type="ECO:0000256" key="2">
    <source>
        <dbReference type="ARBA" id="ARBA00022490"/>
    </source>
</evidence>
<dbReference type="Gene3D" id="3.40.1550.20">
    <property type="entry name" value="Transcriptional regulator MraZ domain"/>
    <property type="match status" value="1"/>
</dbReference>
<protein>
    <recommendedName>
        <fullName evidence="1 7">Transcriptional regulator MraZ</fullName>
    </recommendedName>
</protein>
<sequence length="143" mass="16510">MLLGEFQHNLDNKGRLIIPSKFREDLGERFIVTRGLDGCLFGYPMESWSLLESKLRELPLAKKETRAFTRFFYSGATECGLDKQGRANIPQHLREYAVLDKECVVVGVSNRFEIWSAEKWNDFSKATSEIFDDIAEDMLDFGF</sequence>
<dbReference type="CDD" id="cd16320">
    <property type="entry name" value="MraZ_N"/>
    <property type="match status" value="1"/>
</dbReference>
<keyword evidence="2 7" id="KW-0963">Cytoplasm</keyword>
<dbReference type="InterPro" id="IPR020603">
    <property type="entry name" value="MraZ_dom"/>
</dbReference>
<dbReference type="InterPro" id="IPR038619">
    <property type="entry name" value="MraZ_sf"/>
</dbReference>
<dbReference type="GO" id="GO:0005737">
    <property type="term" value="C:cytoplasm"/>
    <property type="evidence" value="ECO:0007669"/>
    <property type="project" value="UniProtKB-UniRule"/>
</dbReference>
<dbReference type="FunFam" id="3.40.1550.20:FF:000002">
    <property type="entry name" value="Transcriptional regulator MraZ"/>
    <property type="match status" value="1"/>
</dbReference>
<dbReference type="AlphaFoldDB" id="A0AA43UD80"/>
<dbReference type="GO" id="GO:2000143">
    <property type="term" value="P:negative regulation of DNA-templated transcription initiation"/>
    <property type="evidence" value="ECO:0007669"/>
    <property type="project" value="TreeGrafter"/>
</dbReference>
<dbReference type="InterPro" id="IPR003444">
    <property type="entry name" value="MraZ"/>
</dbReference>
<evidence type="ECO:0000256" key="4">
    <source>
        <dbReference type="ARBA" id="ARBA00023015"/>
    </source>
</evidence>
<evidence type="ECO:0000256" key="3">
    <source>
        <dbReference type="ARBA" id="ARBA00022737"/>
    </source>
</evidence>
<dbReference type="Pfam" id="PF02381">
    <property type="entry name" value="MraZ"/>
    <property type="match status" value="2"/>
</dbReference>
<feature type="domain" description="SpoVT-AbrB" evidence="8">
    <location>
        <begin position="76"/>
        <end position="119"/>
    </location>
</feature>
<accession>A0AA43UD80</accession>
<dbReference type="CDD" id="cd16321">
    <property type="entry name" value="MraZ_C"/>
    <property type="match status" value="1"/>
</dbReference>
<dbReference type="InterPro" id="IPR035644">
    <property type="entry name" value="MraZ_C"/>
</dbReference>
<comment type="similarity">
    <text evidence="7">Belongs to the MraZ family.</text>
</comment>
<dbReference type="GO" id="GO:0009295">
    <property type="term" value="C:nucleoid"/>
    <property type="evidence" value="ECO:0007669"/>
    <property type="project" value="UniProtKB-SubCell"/>
</dbReference>
<dbReference type="InterPro" id="IPR035642">
    <property type="entry name" value="MraZ_N"/>
</dbReference>
<evidence type="ECO:0000256" key="7">
    <source>
        <dbReference type="HAMAP-Rule" id="MF_01008"/>
    </source>
</evidence>
<keyword evidence="6 7" id="KW-0804">Transcription</keyword>
<feature type="domain" description="SpoVT-AbrB" evidence="8">
    <location>
        <begin position="5"/>
        <end position="47"/>
    </location>
</feature>
<name>A0AA43UD80_9LACT</name>
<comment type="subcellular location">
    <subcellularLocation>
        <location evidence="7">Cytoplasm</location>
        <location evidence="7">Nucleoid</location>
    </subcellularLocation>
</comment>
<evidence type="ECO:0000313" key="10">
    <source>
        <dbReference type="Proteomes" id="UP001171751"/>
    </source>
</evidence>
<gene>
    <name evidence="7 9" type="primary">mraZ</name>
    <name evidence="9" type="ORF">Q4F26_05745</name>
</gene>
<dbReference type="PANTHER" id="PTHR34701:SF1">
    <property type="entry name" value="TRANSCRIPTIONAL REGULATOR MRAZ"/>
    <property type="match status" value="1"/>
</dbReference>
<keyword evidence="4 7" id="KW-0805">Transcription regulation</keyword>
<evidence type="ECO:0000256" key="6">
    <source>
        <dbReference type="ARBA" id="ARBA00023163"/>
    </source>
</evidence>
<dbReference type="InterPro" id="IPR007159">
    <property type="entry name" value="SpoVT-AbrB_dom"/>
</dbReference>
<evidence type="ECO:0000256" key="1">
    <source>
        <dbReference type="ARBA" id="ARBA00013860"/>
    </source>
</evidence>
<comment type="subunit">
    <text evidence="7">Forms oligomers.</text>
</comment>
<dbReference type="InterPro" id="IPR037914">
    <property type="entry name" value="SpoVT-AbrB_sf"/>
</dbReference>
<reference evidence="9" key="1">
    <citation type="submission" date="2023-07" db="EMBL/GenBank/DDBJ databases">
        <title>Between Cages and Wild: Unraveling the Impact of Captivity on Animal Microbiomes and Antimicrobial Resistance.</title>
        <authorList>
            <person name="Schmartz G.P."/>
            <person name="Rehner J."/>
            <person name="Schuff M.J."/>
            <person name="Becker S.L."/>
            <person name="Kravczyk M."/>
            <person name="Gurevich A."/>
            <person name="Francke R."/>
            <person name="Mueller R."/>
            <person name="Keller V."/>
            <person name="Keller A."/>
        </authorList>
    </citation>
    <scope>NUCLEOTIDE SEQUENCE</scope>
    <source>
        <strain evidence="9">S39M_St_73</strain>
    </source>
</reference>
<evidence type="ECO:0000256" key="5">
    <source>
        <dbReference type="ARBA" id="ARBA00023125"/>
    </source>
</evidence>
<comment type="caution">
    <text evidence="9">The sequence shown here is derived from an EMBL/GenBank/DDBJ whole genome shotgun (WGS) entry which is preliminary data.</text>
</comment>
<evidence type="ECO:0000259" key="8">
    <source>
        <dbReference type="PROSITE" id="PS51740"/>
    </source>
</evidence>
<dbReference type="Proteomes" id="UP001171751">
    <property type="component" value="Unassembled WGS sequence"/>
</dbReference>
<keyword evidence="3" id="KW-0677">Repeat</keyword>